<keyword evidence="3" id="KW-1185">Reference proteome</keyword>
<evidence type="ECO:0000313" key="2">
    <source>
        <dbReference type="EMBL" id="NYG58745.1"/>
    </source>
</evidence>
<organism evidence="2 3">
    <name type="scientific">Nocardioides daedukensis</name>
    <dbReference type="NCBI Taxonomy" id="634462"/>
    <lineage>
        <taxon>Bacteria</taxon>
        <taxon>Bacillati</taxon>
        <taxon>Actinomycetota</taxon>
        <taxon>Actinomycetes</taxon>
        <taxon>Propionibacteriales</taxon>
        <taxon>Nocardioidaceae</taxon>
        <taxon>Nocardioides</taxon>
    </lineage>
</organism>
<dbReference type="EMBL" id="JACCAA010000001">
    <property type="protein sequence ID" value="NYG58745.1"/>
    <property type="molecule type" value="Genomic_DNA"/>
</dbReference>
<proteinExistence type="predicted"/>
<accession>A0A7Y9S3F7</accession>
<sequence>MSGVSWIVGGLRERDRRSGDRRVRASLIHLGALFAVLFGLACPGAAALDAPSSPAATTYSYDGHDYASPATDATSGRDPPEPSGQRMSACDAGACWSHGALARPDAGSVHPAIACDHGAELVPAARSASPTEEKPRVAEAHPVAFERAGVAAKAGARELPSSSEAARLIQGAKPTGSALKSDAWHRAAAFTTDDIAKNGTVFRTGGGDGVERLLVQMPGEVNGIAGRFEWIVDGGSLTHQMFVRGGTLNGIPIKP</sequence>
<name>A0A7Y9S3F7_9ACTN</name>
<reference evidence="2 3" key="1">
    <citation type="submission" date="2020-07" db="EMBL/GenBank/DDBJ databases">
        <title>Sequencing the genomes of 1000 actinobacteria strains.</title>
        <authorList>
            <person name="Klenk H.-P."/>
        </authorList>
    </citation>
    <scope>NUCLEOTIDE SEQUENCE [LARGE SCALE GENOMIC DNA]</scope>
    <source>
        <strain evidence="2 3">DSM 23819</strain>
    </source>
</reference>
<evidence type="ECO:0000313" key="3">
    <source>
        <dbReference type="Proteomes" id="UP000540656"/>
    </source>
</evidence>
<dbReference type="RefSeq" id="WP_179501878.1">
    <property type="nucleotide sequence ID" value="NZ_JACCAA010000001.1"/>
</dbReference>
<comment type="caution">
    <text evidence="2">The sequence shown here is derived from an EMBL/GenBank/DDBJ whole genome shotgun (WGS) entry which is preliminary data.</text>
</comment>
<dbReference type="Proteomes" id="UP000540656">
    <property type="component" value="Unassembled WGS sequence"/>
</dbReference>
<evidence type="ECO:0000256" key="1">
    <source>
        <dbReference type="SAM" id="MobiDB-lite"/>
    </source>
</evidence>
<protein>
    <submittedName>
        <fullName evidence="2">Uncharacterized protein</fullName>
    </submittedName>
</protein>
<dbReference type="AlphaFoldDB" id="A0A7Y9S3F7"/>
<gene>
    <name evidence="2" type="ORF">BJ980_001668</name>
</gene>
<feature type="region of interest" description="Disordered" evidence="1">
    <location>
        <begin position="67"/>
        <end position="88"/>
    </location>
</feature>